<dbReference type="EMBL" id="LZSF01000179">
    <property type="protein sequence ID" value="OBA85442.1"/>
    <property type="molecule type" value="Genomic_DNA"/>
</dbReference>
<protein>
    <submittedName>
        <fullName evidence="1">Repressor</fullName>
    </submittedName>
</protein>
<evidence type="ECO:0000313" key="1">
    <source>
        <dbReference type="EMBL" id="OBA85442.1"/>
    </source>
</evidence>
<proteinExistence type="predicted"/>
<evidence type="ECO:0000313" key="2">
    <source>
        <dbReference type="Proteomes" id="UP000093962"/>
    </source>
</evidence>
<gene>
    <name evidence="1" type="ORF">A5642_02330</name>
</gene>
<accession>A0A1A0MJ54</accession>
<comment type="caution">
    <text evidence="1">The sequence shown here is derived from an EMBL/GenBank/DDBJ whole genome shotgun (WGS) entry which is preliminary data.</text>
</comment>
<reference evidence="1 2" key="1">
    <citation type="submission" date="2016-06" db="EMBL/GenBank/DDBJ databases">
        <authorList>
            <person name="Kjaerup R.B."/>
            <person name="Dalgaard T.S."/>
            <person name="Juul-Madsen H.R."/>
        </authorList>
    </citation>
    <scope>NUCLEOTIDE SEQUENCE [LARGE SCALE GENOMIC DNA]</scope>
    <source>
        <strain evidence="1 2">1199456.5</strain>
    </source>
</reference>
<name>A0A1A0MJ54_MYCMU</name>
<dbReference type="OrthoDB" id="4427333at2"/>
<sequence length="185" mass="20939">MGGKAYKTATNRKALIFSEIEELRRRGLNQTEIADMHGVSRQAVSWHKTTYGGQKSTRQIVNQAWPWETKGPHGKSAAYQRLRDHGEFIATGGRDMSDFKRGRHAAWLKMMRRNDYVLEFDPNIPPTPGVAPTGGFAYRKRNPRIDGFELLIRVNEFTNLTPEGRRLWSYAPGTSPHAIGPYAAP</sequence>
<dbReference type="Proteomes" id="UP000093962">
    <property type="component" value="Unassembled WGS sequence"/>
</dbReference>
<organism evidence="1 2">
    <name type="scientific">Mycolicibacterium mucogenicum</name>
    <name type="common">Mycobacterium mucogenicum</name>
    <dbReference type="NCBI Taxonomy" id="56689"/>
    <lineage>
        <taxon>Bacteria</taxon>
        <taxon>Bacillati</taxon>
        <taxon>Actinomycetota</taxon>
        <taxon>Actinomycetes</taxon>
        <taxon>Mycobacteriales</taxon>
        <taxon>Mycobacteriaceae</taxon>
        <taxon>Mycolicibacterium</taxon>
    </lineage>
</organism>
<dbReference type="AlphaFoldDB" id="A0A1A0MJ54"/>